<evidence type="ECO:0000259" key="5">
    <source>
        <dbReference type="PROSITE" id="PS01124"/>
    </source>
</evidence>
<evidence type="ECO:0000256" key="4">
    <source>
        <dbReference type="SAM" id="Phobius"/>
    </source>
</evidence>
<protein>
    <submittedName>
        <fullName evidence="6">AraC family transcriptional regulator</fullName>
    </submittedName>
</protein>
<keyword evidence="3" id="KW-0804">Transcription</keyword>
<keyword evidence="4" id="KW-1133">Transmembrane helix</keyword>
<keyword evidence="4" id="KW-0812">Transmembrane</keyword>
<dbReference type="SUPFAM" id="SSF46689">
    <property type="entry name" value="Homeodomain-like"/>
    <property type="match status" value="1"/>
</dbReference>
<keyword evidence="4" id="KW-0472">Membrane</keyword>
<dbReference type="AlphaFoldDB" id="A0A4Q7E496"/>
<keyword evidence="2" id="KW-0238">DNA-binding</keyword>
<feature type="domain" description="HTH araC/xylS-type" evidence="5">
    <location>
        <begin position="267"/>
        <end position="372"/>
    </location>
</feature>
<dbReference type="GO" id="GO:0043565">
    <property type="term" value="F:sequence-specific DNA binding"/>
    <property type="evidence" value="ECO:0007669"/>
    <property type="project" value="InterPro"/>
</dbReference>
<evidence type="ECO:0000313" key="6">
    <source>
        <dbReference type="EMBL" id="RZM77073.1"/>
    </source>
</evidence>
<comment type="caution">
    <text evidence="6">The sequence shown here is derived from an EMBL/GenBank/DDBJ whole genome shotgun (WGS) entry which is preliminary data.</text>
</comment>
<feature type="transmembrane region" description="Helical" evidence="4">
    <location>
        <begin position="98"/>
        <end position="119"/>
    </location>
</feature>
<dbReference type="InterPro" id="IPR018060">
    <property type="entry name" value="HTH_AraC"/>
</dbReference>
<feature type="transmembrane region" description="Helical" evidence="4">
    <location>
        <begin position="184"/>
        <end position="209"/>
    </location>
</feature>
<name>A0A4Q7E496_9GAMM</name>
<evidence type="ECO:0000256" key="2">
    <source>
        <dbReference type="ARBA" id="ARBA00023125"/>
    </source>
</evidence>
<dbReference type="EMBL" id="PPUZ01000046">
    <property type="protein sequence ID" value="RZM77073.1"/>
    <property type="molecule type" value="Genomic_DNA"/>
</dbReference>
<dbReference type="Pfam" id="PF12833">
    <property type="entry name" value="HTH_18"/>
    <property type="match status" value="1"/>
</dbReference>
<dbReference type="RefSeq" id="WP_130245825.1">
    <property type="nucleotide sequence ID" value="NZ_PPUZ01000046.1"/>
</dbReference>
<feature type="transmembrane region" description="Helical" evidence="4">
    <location>
        <begin position="139"/>
        <end position="163"/>
    </location>
</feature>
<reference evidence="6 7" key="1">
    <citation type="submission" date="2018-01" db="EMBL/GenBank/DDBJ databases">
        <title>Co-occurrence of chitin degradation, pigmentation and bioactivity in marine Pseudoalteromonas.</title>
        <authorList>
            <person name="Paulsen S."/>
            <person name="Gram L."/>
            <person name="Machado H."/>
        </authorList>
    </citation>
    <scope>NUCLEOTIDE SEQUENCE [LARGE SCALE GENOMIC DNA]</scope>
    <source>
        <strain evidence="6 7">S1946</strain>
    </source>
</reference>
<feature type="transmembrane region" description="Helical" evidence="4">
    <location>
        <begin position="36"/>
        <end position="56"/>
    </location>
</feature>
<dbReference type="SMART" id="SM00342">
    <property type="entry name" value="HTH_ARAC"/>
    <property type="match status" value="1"/>
</dbReference>
<gene>
    <name evidence="6" type="ORF">C3B51_16955</name>
</gene>
<feature type="transmembrane region" description="Helical" evidence="4">
    <location>
        <begin position="215"/>
        <end position="238"/>
    </location>
</feature>
<accession>A0A4Q7E496</accession>
<dbReference type="InterPro" id="IPR020449">
    <property type="entry name" value="Tscrpt_reg_AraC-type_HTH"/>
</dbReference>
<dbReference type="PANTHER" id="PTHR43280">
    <property type="entry name" value="ARAC-FAMILY TRANSCRIPTIONAL REGULATOR"/>
    <property type="match status" value="1"/>
</dbReference>
<dbReference type="Gene3D" id="1.10.10.60">
    <property type="entry name" value="Homeodomain-like"/>
    <property type="match status" value="2"/>
</dbReference>
<dbReference type="InterPro" id="IPR009057">
    <property type="entry name" value="Homeodomain-like_sf"/>
</dbReference>
<organism evidence="6 7">
    <name type="scientific">Pseudoalteromonas rubra</name>
    <dbReference type="NCBI Taxonomy" id="43658"/>
    <lineage>
        <taxon>Bacteria</taxon>
        <taxon>Pseudomonadati</taxon>
        <taxon>Pseudomonadota</taxon>
        <taxon>Gammaproteobacteria</taxon>
        <taxon>Alteromonadales</taxon>
        <taxon>Pseudoalteromonadaceae</taxon>
        <taxon>Pseudoalteromonas</taxon>
    </lineage>
</organism>
<proteinExistence type="predicted"/>
<sequence>MDVLGTLIYATMLGILALALLQAVNKPWQMQTTCLIALLVLFIIHVCGELVVYSGAYQYVPWLVGAQFPIRVLLGPALYFYACATMSPSPEFSKRDYLLALSGPLLVIAVMLPFVTGLNSAEKLALANPATRNPEHYKLALFSCFAATQIFVFYTAVYFFRALKLHSRHRQQLMERFSEIESRSVNWFGVILLLWGLVWLCYAISYISVFFGWRWFGQGVLLPIFEACVLLAFAYLALNQAILAPSDKAEPRVQQPRTTTVSLDRMQRIAAKLKRAMKDEQLFMEEDLSLNKLASVIGVSENHVSETLSQLLQTNFFQFVNGYRIEEAEKLLKSTDSQVSTIQFDVGFNSKSTFNTAFKKATGLTPTQYRKQKSTVTH</sequence>
<dbReference type="PANTHER" id="PTHR43280:SF29">
    <property type="entry name" value="ARAC-FAMILY TRANSCRIPTIONAL REGULATOR"/>
    <property type="match status" value="1"/>
</dbReference>
<evidence type="ECO:0000256" key="3">
    <source>
        <dbReference type="ARBA" id="ARBA00023163"/>
    </source>
</evidence>
<evidence type="ECO:0000256" key="1">
    <source>
        <dbReference type="ARBA" id="ARBA00023015"/>
    </source>
</evidence>
<dbReference type="Proteomes" id="UP000292345">
    <property type="component" value="Unassembled WGS sequence"/>
</dbReference>
<evidence type="ECO:0000313" key="7">
    <source>
        <dbReference type="Proteomes" id="UP000292345"/>
    </source>
</evidence>
<feature type="transmembrane region" description="Helical" evidence="4">
    <location>
        <begin position="6"/>
        <end position="24"/>
    </location>
</feature>
<keyword evidence="1" id="KW-0805">Transcription regulation</keyword>
<dbReference type="PROSITE" id="PS01124">
    <property type="entry name" value="HTH_ARAC_FAMILY_2"/>
    <property type="match status" value="1"/>
</dbReference>
<dbReference type="PRINTS" id="PR00032">
    <property type="entry name" value="HTHARAC"/>
</dbReference>
<feature type="transmembrane region" description="Helical" evidence="4">
    <location>
        <begin position="68"/>
        <end position="86"/>
    </location>
</feature>
<dbReference type="GO" id="GO:0003700">
    <property type="term" value="F:DNA-binding transcription factor activity"/>
    <property type="evidence" value="ECO:0007669"/>
    <property type="project" value="InterPro"/>
</dbReference>